<feature type="signal peptide" evidence="2">
    <location>
        <begin position="1"/>
        <end position="18"/>
    </location>
</feature>
<organism evidence="3 4">
    <name type="scientific">Fasciola gigantica</name>
    <name type="common">Giant liver fluke</name>
    <dbReference type="NCBI Taxonomy" id="46835"/>
    <lineage>
        <taxon>Eukaryota</taxon>
        <taxon>Metazoa</taxon>
        <taxon>Spiralia</taxon>
        <taxon>Lophotrochozoa</taxon>
        <taxon>Platyhelminthes</taxon>
        <taxon>Trematoda</taxon>
        <taxon>Digenea</taxon>
        <taxon>Plagiorchiida</taxon>
        <taxon>Echinostomata</taxon>
        <taxon>Echinostomatoidea</taxon>
        <taxon>Fasciolidae</taxon>
        <taxon>Fasciola</taxon>
    </lineage>
</organism>
<name>A0A504YZL5_FASGI</name>
<feature type="chain" id="PRO_5021188030" evidence="2">
    <location>
        <begin position="19"/>
        <end position="94"/>
    </location>
</feature>
<protein>
    <submittedName>
        <fullName evidence="3">Uncharacterized protein</fullName>
    </submittedName>
</protein>
<keyword evidence="2" id="KW-0732">Signal</keyword>
<evidence type="ECO:0000256" key="1">
    <source>
        <dbReference type="SAM" id="MobiDB-lite"/>
    </source>
</evidence>
<dbReference type="OrthoDB" id="6242648at2759"/>
<keyword evidence="4" id="KW-1185">Reference proteome</keyword>
<dbReference type="EMBL" id="SUNJ01005399">
    <property type="protein sequence ID" value="TPP63657.1"/>
    <property type="molecule type" value="Genomic_DNA"/>
</dbReference>
<dbReference type="AlphaFoldDB" id="A0A504YZL5"/>
<reference evidence="3 4" key="1">
    <citation type="submission" date="2019-04" db="EMBL/GenBank/DDBJ databases">
        <title>Annotation for the trematode Fasciola gigantica.</title>
        <authorList>
            <person name="Choi Y.-J."/>
        </authorList>
    </citation>
    <scope>NUCLEOTIDE SEQUENCE [LARGE SCALE GENOMIC DNA]</scope>
    <source>
        <strain evidence="3">Uganda_cow_1</strain>
    </source>
</reference>
<evidence type="ECO:0000313" key="4">
    <source>
        <dbReference type="Proteomes" id="UP000316759"/>
    </source>
</evidence>
<accession>A0A504YZL5</accession>
<evidence type="ECO:0000313" key="3">
    <source>
        <dbReference type="EMBL" id="TPP63657.1"/>
    </source>
</evidence>
<gene>
    <name evidence="3" type="ORF">FGIG_04210</name>
</gene>
<comment type="caution">
    <text evidence="3">The sequence shown here is derived from an EMBL/GenBank/DDBJ whole genome shotgun (WGS) entry which is preliminary data.</text>
</comment>
<dbReference type="Proteomes" id="UP000316759">
    <property type="component" value="Unassembled WGS sequence"/>
</dbReference>
<evidence type="ECO:0000256" key="2">
    <source>
        <dbReference type="SAM" id="SignalP"/>
    </source>
</evidence>
<proteinExistence type="predicted"/>
<feature type="compositionally biased region" description="Basic and acidic residues" evidence="1">
    <location>
        <begin position="71"/>
        <end position="83"/>
    </location>
</feature>
<sequence>MNFSIPLLLLLELLPCWANEVESKPIGHPGLPWYVHKRHLIHRLHHAGQGASHVNGDENGHSEQPQTQFYESRDVDPGLKESNADFSDVVDSVF</sequence>
<feature type="region of interest" description="Disordered" evidence="1">
    <location>
        <begin position="46"/>
        <end position="94"/>
    </location>
</feature>